<evidence type="ECO:0000256" key="1">
    <source>
        <dbReference type="ARBA" id="ARBA00009353"/>
    </source>
</evidence>
<dbReference type="STRING" id="1034807.FBFL15_2418"/>
<sequence length="312" mass="34874">MKNQFHKIVIAGGTGFLGKVLQKYCYESTTEIVILTRGQSTVDSKIKYVNWDAKTFSGWEKHLEGADVLINLTGKSVDCRYTEANKKIILNSRIDSTAILNQAVLQCLNPPKHWLNISTATIYRFSLDKQMDEYTGEIGSDFSMDVAKAWEQTFFGTTTPKTLKTALRTSIVLGHQGGALVPLKKITLMGFGGKQGPGNQLISWIHEQDFARAVAHIIQQKIIGPVNIVSPKPISNQDFMSKLRAHLNRPFGIAVSNRLLHFAAFLIQTEPELVLKSRNVIPKKLIKNGFQFEFDTLDKALKSLTSTKSCFK</sequence>
<dbReference type="PANTHER" id="PTHR11092">
    <property type="entry name" value="SUGAR NUCLEOTIDE EPIMERASE RELATED"/>
    <property type="match status" value="1"/>
</dbReference>
<dbReference type="InterPro" id="IPR013549">
    <property type="entry name" value="DUF1731"/>
</dbReference>
<proteinExistence type="inferred from homology"/>
<dbReference type="AlphaFoldDB" id="G2Z3H7"/>
<dbReference type="SUPFAM" id="SSF51735">
    <property type="entry name" value="NAD(P)-binding Rossmann-fold domains"/>
    <property type="match status" value="1"/>
</dbReference>
<evidence type="ECO:0000259" key="2">
    <source>
        <dbReference type="Pfam" id="PF01370"/>
    </source>
</evidence>
<protein>
    <submittedName>
        <fullName evidence="4">Probable nucleoside-diphosphate sugar epimerase</fullName>
    </submittedName>
</protein>
<dbReference type="Gene3D" id="3.40.50.720">
    <property type="entry name" value="NAD(P)-binding Rossmann-like Domain"/>
    <property type="match status" value="1"/>
</dbReference>
<gene>
    <name evidence="4" type="ordered locus">FBFL15_2418</name>
</gene>
<evidence type="ECO:0000259" key="3">
    <source>
        <dbReference type="Pfam" id="PF08338"/>
    </source>
</evidence>
<dbReference type="KEGG" id="fbr:FBFL15_2418"/>
<reference evidence="4 5" key="1">
    <citation type="journal article" date="2011" name="Appl. Environ. Microbiol.">
        <title>Complete genome sequence of the fish pathogen Flavobacterium branchiophilum.</title>
        <authorList>
            <consortium name="1:IP"/>
            <consortium name="Microbial Evolutionary Genomics,F-75015 Paris"/>
            <consortium name="France 2:CNRS"/>
            <consortium name="URA2171"/>
            <consortium name="F-75015 Paris,France 3:Unite de Virologie et Immunologie Mol."/>
            <consortium name="INRA,78352 Jouy en Josas Cedex"/>
            <consortium name="France. 4:Unite de Mathemathique"/>
            <consortium name="Informatique et Genome,INRA"/>
            <consortium name="78352 Jouy en Josas Cedex"/>
            <consortium name="France. 5:CEA/Genoscope"/>
            <consortium name="Evry"/>
            <consortium name="France"/>
            <person name="Touchon M."/>
            <person name="Barbier P."/>
            <person name="Bernardet J.F."/>
            <person name="Loux V."/>
            <person name="Vacherie B."/>
            <person name="Barbe V."/>
            <person name="Rocha E.P."/>
            <person name="Duchaud E."/>
        </authorList>
    </citation>
    <scope>NUCLEOTIDE SEQUENCE [LARGE SCALE GENOMIC DNA]</scope>
    <source>
        <strain evidence="4 5">FL-15</strain>
    </source>
</reference>
<dbReference type="EMBL" id="FQ859183">
    <property type="protein sequence ID" value="CCB70426.1"/>
    <property type="molecule type" value="Genomic_DNA"/>
</dbReference>
<dbReference type="PANTHER" id="PTHR11092:SF0">
    <property type="entry name" value="EPIMERASE FAMILY PROTEIN SDR39U1"/>
    <property type="match status" value="1"/>
</dbReference>
<dbReference type="RefSeq" id="WP_014084886.1">
    <property type="nucleotide sequence ID" value="NC_016001.1"/>
</dbReference>
<dbReference type="NCBIfam" id="TIGR01777">
    <property type="entry name" value="yfcH"/>
    <property type="match status" value="1"/>
</dbReference>
<feature type="domain" description="NAD-dependent epimerase/dehydratase" evidence="2">
    <location>
        <begin position="8"/>
        <end position="127"/>
    </location>
</feature>
<comment type="similarity">
    <text evidence="1">Belongs to the NAD(P)-dependent epimerase/dehydratase family. SDR39U1 subfamily.</text>
</comment>
<dbReference type="InterPro" id="IPR001509">
    <property type="entry name" value="Epimerase_deHydtase"/>
</dbReference>
<dbReference type="InterPro" id="IPR036291">
    <property type="entry name" value="NAD(P)-bd_dom_sf"/>
</dbReference>
<dbReference type="eggNOG" id="COG1090">
    <property type="taxonomic scope" value="Bacteria"/>
</dbReference>
<dbReference type="HOGENOM" id="CLU_047373_0_0_10"/>
<dbReference type="Pfam" id="PF01370">
    <property type="entry name" value="Epimerase"/>
    <property type="match status" value="1"/>
</dbReference>
<dbReference type="Pfam" id="PF08338">
    <property type="entry name" value="DUF1731"/>
    <property type="match status" value="1"/>
</dbReference>
<accession>G2Z3H7</accession>
<evidence type="ECO:0000313" key="4">
    <source>
        <dbReference type="EMBL" id="CCB70426.1"/>
    </source>
</evidence>
<name>G2Z3H7_FLABF</name>
<organism evidence="4 5">
    <name type="scientific">Flavobacterium branchiophilum (strain FL-15)</name>
    <dbReference type="NCBI Taxonomy" id="1034807"/>
    <lineage>
        <taxon>Bacteria</taxon>
        <taxon>Pseudomonadati</taxon>
        <taxon>Bacteroidota</taxon>
        <taxon>Flavobacteriia</taxon>
        <taxon>Flavobacteriales</taxon>
        <taxon>Flavobacteriaceae</taxon>
        <taxon>Flavobacterium</taxon>
    </lineage>
</organism>
<keyword evidence="5" id="KW-1185">Reference proteome</keyword>
<feature type="domain" description="DUF1731" evidence="3">
    <location>
        <begin position="265"/>
        <end position="304"/>
    </location>
</feature>
<dbReference type="InterPro" id="IPR010099">
    <property type="entry name" value="SDR39U1"/>
</dbReference>
<evidence type="ECO:0000313" key="5">
    <source>
        <dbReference type="Proteomes" id="UP000009186"/>
    </source>
</evidence>
<dbReference type="Proteomes" id="UP000009186">
    <property type="component" value="Chromosome"/>
</dbReference>